<comment type="cofactor">
    <cofactor evidence="1 5">
        <name>FAD</name>
        <dbReference type="ChEBI" id="CHEBI:57692"/>
    </cofactor>
</comment>
<dbReference type="InterPro" id="IPR009100">
    <property type="entry name" value="AcylCoA_DH/oxidase_NM_dom_sf"/>
</dbReference>
<dbReference type="Pfam" id="PF00441">
    <property type="entry name" value="Acyl-CoA_dh_1"/>
    <property type="match status" value="1"/>
</dbReference>
<dbReference type="Pfam" id="PF02770">
    <property type="entry name" value="Acyl-CoA_dh_M"/>
    <property type="match status" value="1"/>
</dbReference>
<organism evidence="9 10">
    <name type="scientific">Pseudonocardia kunmingensis</name>
    <dbReference type="NCBI Taxonomy" id="630975"/>
    <lineage>
        <taxon>Bacteria</taxon>
        <taxon>Bacillati</taxon>
        <taxon>Actinomycetota</taxon>
        <taxon>Actinomycetes</taxon>
        <taxon>Pseudonocardiales</taxon>
        <taxon>Pseudonocardiaceae</taxon>
        <taxon>Pseudonocardia</taxon>
    </lineage>
</organism>
<comment type="similarity">
    <text evidence="2 5">Belongs to the acyl-CoA dehydrogenase family.</text>
</comment>
<dbReference type="InterPro" id="IPR037069">
    <property type="entry name" value="AcylCoA_DH/ox_N_sf"/>
</dbReference>
<dbReference type="OrthoDB" id="8876745at2"/>
<evidence type="ECO:0008006" key="11">
    <source>
        <dbReference type="Google" id="ProtNLM"/>
    </source>
</evidence>
<dbReference type="InterPro" id="IPR006091">
    <property type="entry name" value="Acyl-CoA_Oxase/DH_mid-dom"/>
</dbReference>
<dbReference type="Gene3D" id="1.10.540.10">
    <property type="entry name" value="Acyl-CoA dehydrogenase/oxidase, N-terminal domain"/>
    <property type="match status" value="1"/>
</dbReference>
<feature type="domain" description="Acyl-CoA oxidase/dehydrogenase middle" evidence="7">
    <location>
        <begin position="127"/>
        <end position="217"/>
    </location>
</feature>
<gene>
    <name evidence="9" type="ORF">FB558_0083</name>
</gene>
<name>A0A543DVJ7_9PSEU</name>
<dbReference type="Proteomes" id="UP000315677">
    <property type="component" value="Unassembled WGS sequence"/>
</dbReference>
<keyword evidence="10" id="KW-1185">Reference proteome</keyword>
<evidence type="ECO:0000259" key="7">
    <source>
        <dbReference type="Pfam" id="PF02770"/>
    </source>
</evidence>
<dbReference type="InterPro" id="IPR046373">
    <property type="entry name" value="Acyl-CoA_Oxase/DH_mid-dom_sf"/>
</dbReference>
<dbReference type="PANTHER" id="PTHR43884">
    <property type="entry name" value="ACYL-COA DEHYDROGENASE"/>
    <property type="match status" value="1"/>
</dbReference>
<sequence length="386" mass="41504">MNSHTTALATEDDELAEFRAQVREIAVEKIAPHAAETDATGMFPQASWDAMRSASLTGLPFPEEYGGQGADLMAQVICIEEIARVCSTSALTLLGSWVGLHAALAHGAPELLQEIVPGAASGVSGVSFSLTEPHSGSDLASLSTRAQPDGDGWMLDGRKCFITNAGWSDWYAVLARTGEKGYAVFMVHRDDPGVSFGRPEKKMGHRGSPTADVLLESCRIPGWRVVGDPGRGYDYIMGSLVYSRPIIAAQALGIAQGGLDESIRYTAERDAFGQKVSRFQLVRGMVADMAVRVESSRALLYHTVRTIMRGGAHARAEAAMAKLLCTDTAMAVTTDAVQLHGGYGYLSDFPVERMMRDAKITQIYEGTNQIQRLLIAKSLYARAGGE</sequence>
<keyword evidence="5" id="KW-0560">Oxidoreductase</keyword>
<feature type="domain" description="Acyl-CoA dehydrogenase/oxidase N-terminal" evidence="8">
    <location>
        <begin position="13"/>
        <end position="122"/>
    </location>
</feature>
<feature type="domain" description="Acyl-CoA dehydrogenase/oxidase C-terminal" evidence="6">
    <location>
        <begin position="230"/>
        <end position="379"/>
    </location>
</feature>
<dbReference type="RefSeq" id="WP_142047048.1">
    <property type="nucleotide sequence ID" value="NZ_VFPA01000001.1"/>
</dbReference>
<evidence type="ECO:0000256" key="4">
    <source>
        <dbReference type="ARBA" id="ARBA00022827"/>
    </source>
</evidence>
<evidence type="ECO:0000256" key="1">
    <source>
        <dbReference type="ARBA" id="ARBA00001974"/>
    </source>
</evidence>
<dbReference type="FunFam" id="1.20.140.10:FF:000004">
    <property type="entry name" value="Acyl-CoA dehydrogenase FadE25"/>
    <property type="match status" value="1"/>
</dbReference>
<dbReference type="PIRSF" id="PIRSF016578">
    <property type="entry name" value="HsaA"/>
    <property type="match status" value="1"/>
</dbReference>
<evidence type="ECO:0000256" key="5">
    <source>
        <dbReference type="RuleBase" id="RU362125"/>
    </source>
</evidence>
<dbReference type="Gene3D" id="1.20.140.10">
    <property type="entry name" value="Butyryl-CoA Dehydrogenase, subunit A, domain 3"/>
    <property type="match status" value="1"/>
</dbReference>
<dbReference type="InterPro" id="IPR006089">
    <property type="entry name" value="Acyl-CoA_DH_CS"/>
</dbReference>
<evidence type="ECO:0000256" key="3">
    <source>
        <dbReference type="ARBA" id="ARBA00022630"/>
    </source>
</evidence>
<evidence type="ECO:0000313" key="9">
    <source>
        <dbReference type="EMBL" id="TQM13350.1"/>
    </source>
</evidence>
<dbReference type="SUPFAM" id="SSF56645">
    <property type="entry name" value="Acyl-CoA dehydrogenase NM domain-like"/>
    <property type="match status" value="1"/>
</dbReference>
<dbReference type="EMBL" id="VFPA01000001">
    <property type="protein sequence ID" value="TQM13350.1"/>
    <property type="molecule type" value="Genomic_DNA"/>
</dbReference>
<protein>
    <recommendedName>
        <fullName evidence="11">Alkylation response protein AidB-like acyl-CoA dehydrogenase</fullName>
    </recommendedName>
</protein>
<dbReference type="Gene3D" id="2.40.110.10">
    <property type="entry name" value="Butyryl-CoA Dehydrogenase, subunit A, domain 2"/>
    <property type="match status" value="1"/>
</dbReference>
<dbReference type="GO" id="GO:0003995">
    <property type="term" value="F:acyl-CoA dehydrogenase activity"/>
    <property type="evidence" value="ECO:0007669"/>
    <property type="project" value="InterPro"/>
</dbReference>
<evidence type="ECO:0000259" key="6">
    <source>
        <dbReference type="Pfam" id="PF00441"/>
    </source>
</evidence>
<accession>A0A543DVJ7</accession>
<evidence type="ECO:0000313" key="10">
    <source>
        <dbReference type="Proteomes" id="UP000315677"/>
    </source>
</evidence>
<dbReference type="InterPro" id="IPR036250">
    <property type="entry name" value="AcylCo_DH-like_C"/>
</dbReference>
<dbReference type="Pfam" id="PF02771">
    <property type="entry name" value="Acyl-CoA_dh_N"/>
    <property type="match status" value="1"/>
</dbReference>
<dbReference type="AlphaFoldDB" id="A0A543DVJ7"/>
<keyword evidence="3 5" id="KW-0285">Flavoprotein</keyword>
<evidence type="ECO:0000259" key="8">
    <source>
        <dbReference type="Pfam" id="PF02771"/>
    </source>
</evidence>
<dbReference type="SUPFAM" id="SSF47203">
    <property type="entry name" value="Acyl-CoA dehydrogenase C-terminal domain-like"/>
    <property type="match status" value="1"/>
</dbReference>
<reference evidence="9 10" key="1">
    <citation type="submission" date="2019-06" db="EMBL/GenBank/DDBJ databases">
        <title>Sequencing the genomes of 1000 actinobacteria strains.</title>
        <authorList>
            <person name="Klenk H.-P."/>
        </authorList>
    </citation>
    <scope>NUCLEOTIDE SEQUENCE [LARGE SCALE GENOMIC DNA]</scope>
    <source>
        <strain evidence="9 10">DSM 45301</strain>
    </source>
</reference>
<proteinExistence type="inferred from homology"/>
<dbReference type="PROSITE" id="PS00073">
    <property type="entry name" value="ACYL_COA_DH_2"/>
    <property type="match status" value="1"/>
</dbReference>
<dbReference type="PANTHER" id="PTHR43884:SF12">
    <property type="entry name" value="ISOVALERYL-COA DEHYDROGENASE, MITOCHONDRIAL-RELATED"/>
    <property type="match status" value="1"/>
</dbReference>
<dbReference type="InterPro" id="IPR013786">
    <property type="entry name" value="AcylCoA_DH/ox_N"/>
</dbReference>
<dbReference type="InterPro" id="IPR009075">
    <property type="entry name" value="AcylCo_DH/oxidase_C"/>
</dbReference>
<keyword evidence="4 5" id="KW-0274">FAD</keyword>
<comment type="caution">
    <text evidence="9">The sequence shown here is derived from an EMBL/GenBank/DDBJ whole genome shotgun (WGS) entry which is preliminary data.</text>
</comment>
<evidence type="ECO:0000256" key="2">
    <source>
        <dbReference type="ARBA" id="ARBA00009347"/>
    </source>
</evidence>
<dbReference type="GO" id="GO:0050660">
    <property type="term" value="F:flavin adenine dinucleotide binding"/>
    <property type="evidence" value="ECO:0007669"/>
    <property type="project" value="InterPro"/>
</dbReference>